<proteinExistence type="predicted"/>
<evidence type="ECO:0000313" key="1">
    <source>
        <dbReference type="EMBL" id="KAI3667610.1"/>
    </source>
</evidence>
<sequence length="101" mass="11155">MCGLQTFLETTTPPSSTIDVMRLIASQVNSSIQASHDNVQILLKTVEEMRTNPNVSIPPLQNPQPIDVDAIIAAMATRQPQQPSNDIEDDHDDEETDLQDD</sequence>
<comment type="caution">
    <text evidence="1">The sequence shown here is derived from an EMBL/GenBank/DDBJ whole genome shotgun (WGS) entry which is preliminary data.</text>
</comment>
<name>A0ACB8XIF4_ARCLA</name>
<accession>A0ACB8XIF4</accession>
<evidence type="ECO:0000313" key="2">
    <source>
        <dbReference type="Proteomes" id="UP001055879"/>
    </source>
</evidence>
<organism evidence="1 2">
    <name type="scientific">Arctium lappa</name>
    <name type="common">Greater burdock</name>
    <name type="synonym">Lappa major</name>
    <dbReference type="NCBI Taxonomy" id="4217"/>
    <lineage>
        <taxon>Eukaryota</taxon>
        <taxon>Viridiplantae</taxon>
        <taxon>Streptophyta</taxon>
        <taxon>Embryophyta</taxon>
        <taxon>Tracheophyta</taxon>
        <taxon>Spermatophyta</taxon>
        <taxon>Magnoliopsida</taxon>
        <taxon>eudicotyledons</taxon>
        <taxon>Gunneridae</taxon>
        <taxon>Pentapetalae</taxon>
        <taxon>asterids</taxon>
        <taxon>campanulids</taxon>
        <taxon>Asterales</taxon>
        <taxon>Asteraceae</taxon>
        <taxon>Carduoideae</taxon>
        <taxon>Cardueae</taxon>
        <taxon>Arctiinae</taxon>
        <taxon>Arctium</taxon>
    </lineage>
</organism>
<protein>
    <submittedName>
        <fullName evidence="1">Uncharacterized protein</fullName>
    </submittedName>
</protein>
<gene>
    <name evidence="1" type="ORF">L6452_42676</name>
</gene>
<dbReference type="Proteomes" id="UP001055879">
    <property type="component" value="Linkage Group LG17"/>
</dbReference>
<dbReference type="EMBL" id="CM042063">
    <property type="protein sequence ID" value="KAI3667610.1"/>
    <property type="molecule type" value="Genomic_DNA"/>
</dbReference>
<reference evidence="1 2" key="2">
    <citation type="journal article" date="2022" name="Mol. Ecol. Resour.">
        <title>The genomes of chicory, endive, great burdock and yacon provide insights into Asteraceae paleo-polyploidization history and plant inulin production.</title>
        <authorList>
            <person name="Fan W."/>
            <person name="Wang S."/>
            <person name="Wang H."/>
            <person name="Wang A."/>
            <person name="Jiang F."/>
            <person name="Liu H."/>
            <person name="Zhao H."/>
            <person name="Xu D."/>
            <person name="Zhang Y."/>
        </authorList>
    </citation>
    <scope>NUCLEOTIDE SEQUENCE [LARGE SCALE GENOMIC DNA]</scope>
    <source>
        <strain evidence="2">cv. Niubang</strain>
    </source>
</reference>
<keyword evidence="2" id="KW-1185">Reference proteome</keyword>
<reference evidence="2" key="1">
    <citation type="journal article" date="2022" name="Mol. Ecol. Resour.">
        <title>The genomes of chicory, endive, great burdock and yacon provide insights into Asteraceae palaeo-polyploidization history and plant inulin production.</title>
        <authorList>
            <person name="Fan W."/>
            <person name="Wang S."/>
            <person name="Wang H."/>
            <person name="Wang A."/>
            <person name="Jiang F."/>
            <person name="Liu H."/>
            <person name="Zhao H."/>
            <person name="Xu D."/>
            <person name="Zhang Y."/>
        </authorList>
    </citation>
    <scope>NUCLEOTIDE SEQUENCE [LARGE SCALE GENOMIC DNA]</scope>
    <source>
        <strain evidence="2">cv. Niubang</strain>
    </source>
</reference>